<dbReference type="EMBL" id="CAJFCV020000005">
    <property type="protein sequence ID" value="CAG9124812.1"/>
    <property type="molecule type" value="Genomic_DNA"/>
</dbReference>
<comment type="similarity">
    <text evidence="2">Belongs to the MIF family.</text>
</comment>
<evidence type="ECO:0000256" key="5">
    <source>
        <dbReference type="ARBA" id="ARBA00023235"/>
    </source>
</evidence>
<evidence type="ECO:0000313" key="15">
    <source>
        <dbReference type="Proteomes" id="UP000659654"/>
    </source>
</evidence>
<dbReference type="Proteomes" id="UP000582659">
    <property type="component" value="Unassembled WGS sequence"/>
</dbReference>
<dbReference type="Gene3D" id="3.30.429.10">
    <property type="entry name" value="Macrophage Migration Inhibitory Factor"/>
    <property type="match status" value="1"/>
</dbReference>
<dbReference type="Proteomes" id="UP000095284">
    <property type="component" value="Unplaced"/>
</dbReference>
<dbReference type="EMBL" id="CAJFDI010000005">
    <property type="protein sequence ID" value="CAD5232409.1"/>
    <property type="molecule type" value="Genomic_DNA"/>
</dbReference>
<dbReference type="eggNOG" id="KOG1759">
    <property type="taxonomic scope" value="Eukaryota"/>
</dbReference>
<evidence type="ECO:0000313" key="14">
    <source>
        <dbReference type="Proteomes" id="UP000095284"/>
    </source>
</evidence>
<dbReference type="GO" id="GO:0005125">
    <property type="term" value="F:cytokine activity"/>
    <property type="evidence" value="ECO:0007669"/>
    <property type="project" value="UniProtKB-KW"/>
</dbReference>
<keyword evidence="3" id="KW-0202">Cytokine</keyword>
<accession>A0A1I7S5K6</accession>
<comment type="catalytic activity">
    <reaction evidence="6">
        <text>3-phenylpyruvate = enol-phenylpyruvate</text>
        <dbReference type="Rhea" id="RHEA:17097"/>
        <dbReference type="ChEBI" id="CHEBI:16815"/>
        <dbReference type="ChEBI" id="CHEBI:18005"/>
        <dbReference type="EC" id="5.3.2.1"/>
    </reaction>
</comment>
<evidence type="ECO:0000256" key="7">
    <source>
        <dbReference type="ARBA" id="ARBA00036823"/>
    </source>
</evidence>
<dbReference type="GO" id="GO:0050178">
    <property type="term" value="F:phenylpyruvate tautomerase activity"/>
    <property type="evidence" value="ECO:0007669"/>
    <property type="project" value="UniProtKB-EC"/>
</dbReference>
<dbReference type="SMR" id="A0A1I7S5K6"/>
<dbReference type="OrthoDB" id="255819at2759"/>
<dbReference type="EC" id="5.3.3.12" evidence="8"/>
<reference evidence="16" key="1">
    <citation type="submission" date="2016-11" db="UniProtKB">
        <authorList>
            <consortium name="WormBaseParasite"/>
        </authorList>
    </citation>
    <scope>IDENTIFICATION</scope>
</reference>
<name>A0A1I7S5K6_BURXY</name>
<keyword evidence="15" id="KW-1185">Reference proteome</keyword>
<keyword evidence="5" id="KW-0413">Isomerase</keyword>
<dbReference type="Pfam" id="PF01187">
    <property type="entry name" value="MIF"/>
    <property type="match status" value="1"/>
</dbReference>
<evidence type="ECO:0000256" key="3">
    <source>
        <dbReference type="ARBA" id="ARBA00022514"/>
    </source>
</evidence>
<evidence type="ECO:0000313" key="13">
    <source>
        <dbReference type="EMBL" id="CAD5232409.1"/>
    </source>
</evidence>
<dbReference type="InterPro" id="IPR001398">
    <property type="entry name" value="Macrophage_inhib_fac"/>
</dbReference>
<dbReference type="PANTHER" id="PTHR11954">
    <property type="entry name" value="D-DOPACHROME DECARBOXYLASE"/>
    <property type="match status" value="1"/>
</dbReference>
<dbReference type="EC" id="5.3.2.1" evidence="9"/>
<dbReference type="Proteomes" id="UP000659654">
    <property type="component" value="Unassembled WGS sequence"/>
</dbReference>
<evidence type="ECO:0000256" key="1">
    <source>
        <dbReference type="ARBA" id="ARBA00004613"/>
    </source>
</evidence>
<keyword evidence="4" id="KW-0964">Secreted</keyword>
<dbReference type="AlphaFoldDB" id="A0A1I7S5K6"/>
<protein>
    <recommendedName>
        <fullName evidence="12">L-dopachrome isomerase</fullName>
        <ecNumber evidence="9">5.3.2.1</ecNumber>
        <ecNumber evidence="8">5.3.3.12</ecNumber>
    </recommendedName>
    <alternativeName>
        <fullName evidence="10">L-dopachrome tautomerase</fullName>
    </alternativeName>
    <alternativeName>
        <fullName evidence="11">Phenylpyruvate tautomerase</fullName>
    </alternativeName>
</protein>
<evidence type="ECO:0000256" key="6">
    <source>
        <dbReference type="ARBA" id="ARBA00036735"/>
    </source>
</evidence>
<evidence type="ECO:0000256" key="2">
    <source>
        <dbReference type="ARBA" id="ARBA00005851"/>
    </source>
</evidence>
<reference evidence="13" key="2">
    <citation type="submission" date="2020-09" db="EMBL/GenBank/DDBJ databases">
        <authorList>
            <person name="Kikuchi T."/>
        </authorList>
    </citation>
    <scope>NUCLEOTIDE SEQUENCE</scope>
    <source>
        <strain evidence="13">Ka4C1</strain>
    </source>
</reference>
<evidence type="ECO:0000313" key="16">
    <source>
        <dbReference type="WBParaSite" id="BXY_0829100.1"/>
    </source>
</evidence>
<proteinExistence type="inferred from homology"/>
<evidence type="ECO:0000256" key="8">
    <source>
        <dbReference type="ARBA" id="ARBA00038932"/>
    </source>
</evidence>
<gene>
    <name evidence="13" type="ORF">BXYJ_LOCUS12500</name>
</gene>
<dbReference type="WBParaSite" id="BXY_0829100.1">
    <property type="protein sequence ID" value="BXY_0829100.1"/>
    <property type="gene ID" value="BXY_0829100"/>
</dbReference>
<evidence type="ECO:0000256" key="10">
    <source>
        <dbReference type="ARBA" id="ARBA00041631"/>
    </source>
</evidence>
<comment type="subcellular location">
    <subcellularLocation>
        <location evidence="1">Secreted</location>
    </subcellularLocation>
</comment>
<evidence type="ECO:0000256" key="4">
    <source>
        <dbReference type="ARBA" id="ARBA00022525"/>
    </source>
</evidence>
<dbReference type="InterPro" id="IPR014347">
    <property type="entry name" value="Tautomerase/MIF_sf"/>
</dbReference>
<dbReference type="GO" id="GO:0005615">
    <property type="term" value="C:extracellular space"/>
    <property type="evidence" value="ECO:0007669"/>
    <property type="project" value="UniProtKB-KW"/>
</dbReference>
<organism evidence="14 16">
    <name type="scientific">Bursaphelenchus xylophilus</name>
    <name type="common">Pinewood nematode worm</name>
    <name type="synonym">Aphelenchoides xylophilus</name>
    <dbReference type="NCBI Taxonomy" id="6326"/>
    <lineage>
        <taxon>Eukaryota</taxon>
        <taxon>Metazoa</taxon>
        <taxon>Ecdysozoa</taxon>
        <taxon>Nematoda</taxon>
        <taxon>Chromadorea</taxon>
        <taxon>Rhabditida</taxon>
        <taxon>Tylenchina</taxon>
        <taxon>Tylenchomorpha</taxon>
        <taxon>Aphelenchoidea</taxon>
        <taxon>Aphelenchoididae</taxon>
        <taxon>Bursaphelenchus</taxon>
    </lineage>
</organism>
<comment type="catalytic activity">
    <reaction evidence="7">
        <text>L-dopachrome = 5,6-dihydroxyindole-2-carboxylate</text>
        <dbReference type="Rhea" id="RHEA:13041"/>
        <dbReference type="ChEBI" id="CHEBI:16875"/>
        <dbReference type="ChEBI" id="CHEBI:57509"/>
        <dbReference type="EC" id="5.3.3.12"/>
    </reaction>
</comment>
<evidence type="ECO:0000256" key="12">
    <source>
        <dbReference type="ARBA" id="ARBA00042730"/>
    </source>
</evidence>
<dbReference type="SUPFAM" id="SSF55331">
    <property type="entry name" value="Tautomerase/MIF"/>
    <property type="match status" value="1"/>
</dbReference>
<evidence type="ECO:0000256" key="11">
    <source>
        <dbReference type="ARBA" id="ARBA00041912"/>
    </source>
</evidence>
<dbReference type="GO" id="GO:0004167">
    <property type="term" value="F:dopachrome isomerase activity"/>
    <property type="evidence" value="ECO:0007669"/>
    <property type="project" value="UniProtKB-EC"/>
</dbReference>
<evidence type="ECO:0000256" key="9">
    <source>
        <dbReference type="ARBA" id="ARBA00039086"/>
    </source>
</evidence>
<sequence>MPVLEIRTNLKKEQVPNGFLLKAAETIAQVTDKPIERVACHVQTDQLMSFGGSESPCGSVTIRSIGNVKDRLDKLAKELTDLIVKELVIPSDRFYILFQELGVDDVAHKGLTVRELRKQNPQ</sequence>
<dbReference type="PANTHER" id="PTHR11954:SF6">
    <property type="entry name" value="MACROPHAGE MIGRATION INHIBITORY FACTOR"/>
    <property type="match status" value="1"/>
</dbReference>